<comment type="function">
    <text evidence="6">The RecF protein is involved in DNA metabolism; it is required for DNA replication and normal SOS inducibility. RecF binds preferentially to single-stranded, linear DNA. It also seems to bind ATP.</text>
</comment>
<evidence type="ECO:0000313" key="8">
    <source>
        <dbReference type="EMBL" id="GAN54922.1"/>
    </source>
</evidence>
<keyword evidence="3 6" id="KW-0547">Nucleotide-binding</keyword>
<keyword evidence="1 6" id="KW-0963">Cytoplasm</keyword>
<dbReference type="EMBL" id="BALE01000034">
    <property type="protein sequence ID" value="GAN54922.1"/>
    <property type="molecule type" value="Genomic_DNA"/>
</dbReference>
<dbReference type="GO" id="GO:0006302">
    <property type="term" value="P:double-strand break repair"/>
    <property type="evidence" value="ECO:0007669"/>
    <property type="project" value="TreeGrafter"/>
</dbReference>
<comment type="subcellular location">
    <subcellularLocation>
        <location evidence="6">Cytoplasm</location>
    </subcellularLocation>
</comment>
<dbReference type="PANTHER" id="PTHR32182">
    <property type="entry name" value="DNA REPLICATION AND REPAIR PROTEIN RECF"/>
    <property type="match status" value="1"/>
</dbReference>
<evidence type="ECO:0000256" key="1">
    <source>
        <dbReference type="ARBA" id="ARBA00022490"/>
    </source>
</evidence>
<organism evidence="8 9">
    <name type="scientific">Tanticharoenia sakaeratensis NBRC 103193</name>
    <dbReference type="NCBI Taxonomy" id="1231623"/>
    <lineage>
        <taxon>Bacteria</taxon>
        <taxon>Pseudomonadati</taxon>
        <taxon>Pseudomonadota</taxon>
        <taxon>Alphaproteobacteria</taxon>
        <taxon>Acetobacterales</taxon>
        <taxon>Acetobacteraceae</taxon>
        <taxon>Tanticharoenia</taxon>
    </lineage>
</organism>
<gene>
    <name evidence="6" type="primary">recF</name>
    <name evidence="8" type="ORF">Tasa_034_006</name>
</gene>
<proteinExistence type="inferred from homology"/>
<dbReference type="GO" id="GO:0009432">
    <property type="term" value="P:SOS response"/>
    <property type="evidence" value="ECO:0007669"/>
    <property type="project" value="UniProtKB-UniRule"/>
</dbReference>
<dbReference type="GO" id="GO:0005737">
    <property type="term" value="C:cytoplasm"/>
    <property type="evidence" value="ECO:0007669"/>
    <property type="project" value="UniProtKB-SubCell"/>
</dbReference>
<dbReference type="NCBIfam" id="TIGR00611">
    <property type="entry name" value="recf"/>
    <property type="match status" value="1"/>
</dbReference>
<evidence type="ECO:0000256" key="3">
    <source>
        <dbReference type="ARBA" id="ARBA00022741"/>
    </source>
</evidence>
<reference evidence="8 9" key="1">
    <citation type="submission" date="2012-10" db="EMBL/GenBank/DDBJ databases">
        <title>Genome sequencing of Tanticharoenia sakaeratensis NBRC 103193.</title>
        <authorList>
            <person name="Azuma Y."/>
            <person name="Hadano H."/>
            <person name="Hirakawa H."/>
            <person name="Matsushita K."/>
        </authorList>
    </citation>
    <scope>NUCLEOTIDE SEQUENCE [LARGE SCALE GENOMIC DNA]</scope>
    <source>
        <strain evidence="8 9">NBRC 103193</strain>
    </source>
</reference>
<dbReference type="PANTHER" id="PTHR32182:SF0">
    <property type="entry name" value="DNA REPLICATION AND REPAIR PROTEIN RECF"/>
    <property type="match status" value="1"/>
</dbReference>
<dbReference type="HAMAP" id="MF_00365">
    <property type="entry name" value="RecF"/>
    <property type="match status" value="1"/>
</dbReference>
<dbReference type="OrthoDB" id="9803889at2"/>
<dbReference type="GO" id="GO:0003697">
    <property type="term" value="F:single-stranded DNA binding"/>
    <property type="evidence" value="ECO:0007669"/>
    <property type="project" value="UniProtKB-UniRule"/>
</dbReference>
<evidence type="ECO:0000256" key="4">
    <source>
        <dbReference type="ARBA" id="ARBA00022840"/>
    </source>
</evidence>
<keyword evidence="6" id="KW-0234">DNA repair</keyword>
<keyword evidence="9" id="KW-1185">Reference proteome</keyword>
<dbReference type="Proteomes" id="UP000032679">
    <property type="component" value="Unassembled WGS sequence"/>
</dbReference>
<keyword evidence="6" id="KW-0742">SOS response</keyword>
<dbReference type="AlphaFoldDB" id="A0A0D6MMM1"/>
<dbReference type="Gene3D" id="1.20.1050.90">
    <property type="entry name" value="RecF/RecN/SMC, N-terminal domain"/>
    <property type="match status" value="1"/>
</dbReference>
<dbReference type="RefSeq" id="WP_148505965.1">
    <property type="nucleotide sequence ID" value="NZ_BALE01000034.1"/>
</dbReference>
<dbReference type="InterPro" id="IPR003395">
    <property type="entry name" value="RecF/RecN/SMC_N"/>
</dbReference>
<dbReference type="STRING" id="1231623.Tasa_034_006"/>
<dbReference type="Gene3D" id="3.40.50.300">
    <property type="entry name" value="P-loop containing nucleotide triphosphate hydrolases"/>
    <property type="match status" value="1"/>
</dbReference>
<sequence>MQIERLTLTAFRNYTHLIWRPDAGVTVFTGANGAGKTNLMEAVSLLAPGRGLRGAPGAMLAQNGASLWGVAARIRRGDDLHEIGTGADPAGGLRRIFRLNGQGIRSQAEIARLVACVWATPQMDRLFTEGASGRRRFLDRLAIALSPGHARETAAHDRALAQRNKLLADRYQEDAWLRASEDSIARHAVAVTAARMALVEDMNACEPAHADFPRTTLALDCAIAAMLADMPALAVEEHLRARLAQDRESDAARGSSGIGAHRTDFVLRDHETGRPAALSSSGQQKAMLLGTVLAHARLVERLMGTAPILLLDEPLVHLDERRREALLATLSAATSTILLSGTDGAPFDSLIGKAAFVEIADAQLRERPR</sequence>
<accession>A0A0D6MMM1</accession>
<dbReference type="InterPro" id="IPR042174">
    <property type="entry name" value="RecF_2"/>
</dbReference>
<keyword evidence="2 6" id="KW-0235">DNA replication</keyword>
<evidence type="ECO:0000313" key="9">
    <source>
        <dbReference type="Proteomes" id="UP000032679"/>
    </source>
</evidence>
<comment type="similarity">
    <text evidence="6">Belongs to the RecF family.</text>
</comment>
<dbReference type="SUPFAM" id="SSF52540">
    <property type="entry name" value="P-loop containing nucleoside triphosphate hydrolases"/>
    <property type="match status" value="1"/>
</dbReference>
<evidence type="ECO:0000259" key="7">
    <source>
        <dbReference type="Pfam" id="PF02463"/>
    </source>
</evidence>
<dbReference type="GO" id="GO:0006260">
    <property type="term" value="P:DNA replication"/>
    <property type="evidence" value="ECO:0007669"/>
    <property type="project" value="UniProtKB-UniRule"/>
</dbReference>
<evidence type="ECO:0000256" key="6">
    <source>
        <dbReference type="HAMAP-Rule" id="MF_00365"/>
    </source>
</evidence>
<keyword evidence="5 6" id="KW-0238">DNA-binding</keyword>
<comment type="caution">
    <text evidence="8">The sequence shown here is derived from an EMBL/GenBank/DDBJ whole genome shotgun (WGS) entry which is preliminary data.</text>
</comment>
<dbReference type="Pfam" id="PF02463">
    <property type="entry name" value="SMC_N"/>
    <property type="match status" value="1"/>
</dbReference>
<dbReference type="InterPro" id="IPR001238">
    <property type="entry name" value="DNA-binding_RecF"/>
</dbReference>
<name>A0A0D6MMM1_9PROT</name>
<protein>
    <recommendedName>
        <fullName evidence="6">DNA replication and repair protein RecF</fullName>
    </recommendedName>
</protein>
<evidence type="ECO:0000256" key="2">
    <source>
        <dbReference type="ARBA" id="ARBA00022705"/>
    </source>
</evidence>
<dbReference type="GO" id="GO:0000731">
    <property type="term" value="P:DNA synthesis involved in DNA repair"/>
    <property type="evidence" value="ECO:0007669"/>
    <property type="project" value="TreeGrafter"/>
</dbReference>
<evidence type="ECO:0000256" key="5">
    <source>
        <dbReference type="ARBA" id="ARBA00023125"/>
    </source>
</evidence>
<dbReference type="GO" id="GO:0005524">
    <property type="term" value="F:ATP binding"/>
    <property type="evidence" value="ECO:0007669"/>
    <property type="project" value="UniProtKB-UniRule"/>
</dbReference>
<feature type="binding site" evidence="6">
    <location>
        <begin position="30"/>
        <end position="37"/>
    </location>
    <ligand>
        <name>ATP</name>
        <dbReference type="ChEBI" id="CHEBI:30616"/>
    </ligand>
</feature>
<dbReference type="InterPro" id="IPR027417">
    <property type="entry name" value="P-loop_NTPase"/>
</dbReference>
<keyword evidence="4 6" id="KW-0067">ATP-binding</keyword>
<feature type="domain" description="RecF/RecN/SMC N-terminal" evidence="7">
    <location>
        <begin position="3"/>
        <end position="334"/>
    </location>
</feature>
<keyword evidence="6" id="KW-0227">DNA damage</keyword>